<feature type="coiled-coil region" evidence="1">
    <location>
        <begin position="87"/>
        <end position="118"/>
    </location>
</feature>
<name>A0A923IZ26_CLOTT</name>
<dbReference type="AlphaFoldDB" id="A0A923IZ26"/>
<keyword evidence="3" id="KW-1185">Reference proteome</keyword>
<proteinExistence type="predicted"/>
<organism evidence="2 3">
    <name type="scientific">Clostridium tetanomorphum</name>
    <dbReference type="NCBI Taxonomy" id="1553"/>
    <lineage>
        <taxon>Bacteria</taxon>
        <taxon>Bacillati</taxon>
        <taxon>Bacillota</taxon>
        <taxon>Clostridia</taxon>
        <taxon>Eubacteriales</taxon>
        <taxon>Clostridiaceae</taxon>
        <taxon>Clostridium</taxon>
    </lineage>
</organism>
<comment type="caution">
    <text evidence="2">The sequence shown here is derived from an EMBL/GenBank/DDBJ whole genome shotgun (WGS) entry which is preliminary data.</text>
</comment>
<evidence type="ECO:0000313" key="3">
    <source>
        <dbReference type="Proteomes" id="UP000563151"/>
    </source>
</evidence>
<sequence>MSKNKERIREKIYECRKEIEKYTEYKAYMINAADYCKQAGNGISLLMNDQYEKVKSNCIEAIGKEDDLLSALQVKNTNLHDVQKMILNEIQKGINGINNKLEELERELKSLLESYREE</sequence>
<keyword evidence="1" id="KW-0175">Coiled coil</keyword>
<protein>
    <submittedName>
        <fullName evidence="2">Uncharacterized protein</fullName>
    </submittedName>
</protein>
<reference evidence="2 3" key="1">
    <citation type="submission" date="2020-04" db="EMBL/GenBank/DDBJ databases">
        <title>Genomic insights into acetone-butanol-ethanol (ABE) fermentation by sequencing solventogenic clostridia strains.</title>
        <authorList>
            <person name="Brown S."/>
        </authorList>
    </citation>
    <scope>NUCLEOTIDE SEQUENCE [LARGE SCALE GENOMIC DNA]</scope>
    <source>
        <strain evidence="2 3">DJ011</strain>
    </source>
</reference>
<dbReference type="RefSeq" id="WP_035148617.1">
    <property type="nucleotide sequence ID" value="NZ_JAAZWO010000002.1"/>
</dbReference>
<dbReference type="Proteomes" id="UP000563151">
    <property type="component" value="Unassembled WGS sequence"/>
</dbReference>
<evidence type="ECO:0000256" key="1">
    <source>
        <dbReference type="SAM" id="Coils"/>
    </source>
</evidence>
<gene>
    <name evidence="2" type="ORF">HGG79_01840</name>
</gene>
<dbReference type="EMBL" id="JAAZWO010000002">
    <property type="protein sequence ID" value="MBC2396522.1"/>
    <property type="molecule type" value="Genomic_DNA"/>
</dbReference>
<evidence type="ECO:0000313" key="2">
    <source>
        <dbReference type="EMBL" id="MBC2396522.1"/>
    </source>
</evidence>
<accession>A0A923IZ26</accession>